<dbReference type="EMBL" id="JAHRIO010020728">
    <property type="protein sequence ID" value="MEQ2164929.1"/>
    <property type="molecule type" value="Genomic_DNA"/>
</dbReference>
<comment type="caution">
    <text evidence="1">The sequence shown here is derived from an EMBL/GenBank/DDBJ whole genome shotgun (WGS) entry which is preliminary data.</text>
</comment>
<reference evidence="1 2" key="1">
    <citation type="submission" date="2021-06" db="EMBL/GenBank/DDBJ databases">
        <authorList>
            <person name="Palmer J.M."/>
        </authorList>
    </citation>
    <scope>NUCLEOTIDE SEQUENCE [LARGE SCALE GENOMIC DNA]</scope>
    <source>
        <strain evidence="1 2">GA_2019</strain>
        <tissue evidence="1">Muscle</tissue>
    </source>
</reference>
<gene>
    <name evidence="1" type="ORF">GOODEAATRI_011809</name>
</gene>
<proteinExistence type="predicted"/>
<organism evidence="1 2">
    <name type="scientific">Goodea atripinnis</name>
    <dbReference type="NCBI Taxonomy" id="208336"/>
    <lineage>
        <taxon>Eukaryota</taxon>
        <taxon>Metazoa</taxon>
        <taxon>Chordata</taxon>
        <taxon>Craniata</taxon>
        <taxon>Vertebrata</taxon>
        <taxon>Euteleostomi</taxon>
        <taxon>Actinopterygii</taxon>
        <taxon>Neopterygii</taxon>
        <taxon>Teleostei</taxon>
        <taxon>Neoteleostei</taxon>
        <taxon>Acanthomorphata</taxon>
        <taxon>Ovalentaria</taxon>
        <taxon>Atherinomorphae</taxon>
        <taxon>Cyprinodontiformes</taxon>
        <taxon>Goodeidae</taxon>
        <taxon>Goodea</taxon>
    </lineage>
</organism>
<sequence>LPPHCTSTSSCPAGSGKLSLQHGSLSLPPLFTLPPLLHQNQNSGNQLNHCVFLAKKWDRDRQIGKRHRFEGDSRVSKGIFE</sequence>
<protein>
    <submittedName>
        <fullName evidence="1">Uncharacterized protein</fullName>
    </submittedName>
</protein>
<name>A0ABV0N0L5_9TELE</name>
<evidence type="ECO:0000313" key="1">
    <source>
        <dbReference type="EMBL" id="MEQ2164929.1"/>
    </source>
</evidence>
<keyword evidence="2" id="KW-1185">Reference proteome</keyword>
<dbReference type="Proteomes" id="UP001476798">
    <property type="component" value="Unassembled WGS sequence"/>
</dbReference>
<feature type="non-terminal residue" evidence="1">
    <location>
        <position position="1"/>
    </location>
</feature>
<accession>A0ABV0N0L5</accession>
<evidence type="ECO:0000313" key="2">
    <source>
        <dbReference type="Proteomes" id="UP001476798"/>
    </source>
</evidence>